<protein>
    <submittedName>
        <fullName evidence="2">Peptidase S41-like protein</fullName>
    </submittedName>
</protein>
<evidence type="ECO:0000259" key="1">
    <source>
        <dbReference type="Pfam" id="PF03572"/>
    </source>
</evidence>
<dbReference type="GO" id="GO:0006508">
    <property type="term" value="P:proteolysis"/>
    <property type="evidence" value="ECO:0007669"/>
    <property type="project" value="InterPro"/>
</dbReference>
<dbReference type="SUPFAM" id="SSF52096">
    <property type="entry name" value="ClpP/crotonase"/>
    <property type="match status" value="1"/>
</dbReference>
<comment type="caution">
    <text evidence="2">The sequence shown here is derived from an EMBL/GenBank/DDBJ whole genome shotgun (WGS) entry which is preliminary data.</text>
</comment>
<feature type="domain" description="Tail specific protease" evidence="1">
    <location>
        <begin position="245"/>
        <end position="452"/>
    </location>
</feature>
<accession>A0A327RK99</accession>
<dbReference type="Gene3D" id="3.30.750.44">
    <property type="match status" value="1"/>
</dbReference>
<evidence type="ECO:0000313" key="2">
    <source>
        <dbReference type="EMBL" id="RAJ15994.1"/>
    </source>
</evidence>
<dbReference type="Pfam" id="PF03572">
    <property type="entry name" value="Peptidase_S41"/>
    <property type="match status" value="1"/>
</dbReference>
<reference evidence="2 3" key="1">
    <citation type="submission" date="2018-06" db="EMBL/GenBank/DDBJ databases">
        <title>Genomic Encyclopedia of Archaeal and Bacterial Type Strains, Phase II (KMG-II): from individual species to whole genera.</title>
        <authorList>
            <person name="Goeker M."/>
        </authorList>
    </citation>
    <scope>NUCLEOTIDE SEQUENCE [LARGE SCALE GENOMIC DNA]</scope>
    <source>
        <strain evidence="2 3">DSM 23522</strain>
    </source>
</reference>
<evidence type="ECO:0000313" key="3">
    <source>
        <dbReference type="Proteomes" id="UP000249696"/>
    </source>
</evidence>
<organism evidence="2 3">
    <name type="scientific">Arenibacter echinorum</name>
    <dbReference type="NCBI Taxonomy" id="440515"/>
    <lineage>
        <taxon>Bacteria</taxon>
        <taxon>Pseudomonadati</taxon>
        <taxon>Bacteroidota</taxon>
        <taxon>Flavobacteriia</taxon>
        <taxon>Flavobacteriales</taxon>
        <taxon>Flavobacteriaceae</taxon>
        <taxon>Arenibacter</taxon>
    </lineage>
</organism>
<dbReference type="InterPro" id="IPR029045">
    <property type="entry name" value="ClpP/crotonase-like_dom_sf"/>
</dbReference>
<dbReference type="GO" id="GO:0007165">
    <property type="term" value="P:signal transduction"/>
    <property type="evidence" value="ECO:0007669"/>
    <property type="project" value="TreeGrafter"/>
</dbReference>
<dbReference type="InterPro" id="IPR005151">
    <property type="entry name" value="Tail-specific_protease"/>
</dbReference>
<proteinExistence type="predicted"/>
<keyword evidence="3" id="KW-1185">Reference proteome</keyword>
<dbReference type="EMBL" id="QLLN01000001">
    <property type="protein sequence ID" value="RAJ15994.1"/>
    <property type="molecule type" value="Genomic_DNA"/>
</dbReference>
<dbReference type="Proteomes" id="UP000249696">
    <property type="component" value="Unassembled WGS sequence"/>
</dbReference>
<dbReference type="GO" id="GO:0030288">
    <property type="term" value="C:outer membrane-bounded periplasmic space"/>
    <property type="evidence" value="ECO:0007669"/>
    <property type="project" value="TreeGrafter"/>
</dbReference>
<dbReference type="Gene3D" id="3.90.226.10">
    <property type="entry name" value="2-enoyl-CoA Hydratase, Chain A, domain 1"/>
    <property type="match status" value="1"/>
</dbReference>
<name>A0A327RK99_9FLAO</name>
<dbReference type="PANTHER" id="PTHR32060:SF30">
    <property type="entry name" value="CARBOXY-TERMINAL PROCESSING PROTEASE CTPA"/>
    <property type="match status" value="1"/>
</dbReference>
<dbReference type="RefSeq" id="WP_111622226.1">
    <property type="nucleotide sequence ID" value="NZ_QLLN01000001.1"/>
</dbReference>
<dbReference type="AlphaFoldDB" id="A0A327RK99"/>
<sequence length="479" mass="54741">MKSKAILQLAFFVTQFLCVPVVSGQNAFNPSELEEDFQLFKTALEEAHPGIYRYETKAAMDESFESIVKELDKPLSQQEFYKILNPVLAKIGCGHTKLMPSEDKGFMYYYNMETLFPLKLFLDKNKAYVRYSYDTKVKLEPGTEITAINGIAMGEIIEGLLNNLFSDGHNQTFKYYELNRYFNALFSNFYLEEGEPHNKFNITYKNRGRKGSITLPSVSYQKVMEHDSAEQNNIPYELEFKNAHTALLTIRTFWPDEEKYNFEVFLKESFADINAKNIENLILDLRGNEGGKDAFGSLLLSYLVNAEFRYYDKLVVATNERFSFGDYAQLPEGYEQLRALITQTEDGEFRWEHNGNLAIQTPQKDPFKGHVYVLIDGACFSVTSEFCAVANHLDRVSFVGEETGGGYYGNNSGAFAIVTLPNSKLKLGIPLMAYYTAVKDYEFTDRGVMPDHPIRNTIEEVLSPGDEVLDWTLGRINKK</sequence>
<dbReference type="OrthoDB" id="5480566at2"/>
<dbReference type="GO" id="GO:0008236">
    <property type="term" value="F:serine-type peptidase activity"/>
    <property type="evidence" value="ECO:0007669"/>
    <property type="project" value="InterPro"/>
</dbReference>
<gene>
    <name evidence="2" type="ORF">LV92_00698</name>
</gene>
<dbReference type="PANTHER" id="PTHR32060">
    <property type="entry name" value="TAIL-SPECIFIC PROTEASE"/>
    <property type="match status" value="1"/>
</dbReference>
<dbReference type="GO" id="GO:0004175">
    <property type="term" value="F:endopeptidase activity"/>
    <property type="evidence" value="ECO:0007669"/>
    <property type="project" value="TreeGrafter"/>
</dbReference>